<accession>A0AAD3SN03</accession>
<dbReference type="Gene3D" id="3.40.50.2000">
    <property type="entry name" value="Glycogen Phosphorylase B"/>
    <property type="match status" value="2"/>
</dbReference>
<evidence type="ECO:0000313" key="6">
    <source>
        <dbReference type="EMBL" id="GMH13241.1"/>
    </source>
</evidence>
<keyword evidence="7" id="KW-1185">Reference proteome</keyword>
<dbReference type="PANTHER" id="PTHR48044:SF29">
    <property type="entry name" value="GLYCOSYLTRANSFERASE"/>
    <property type="match status" value="1"/>
</dbReference>
<keyword evidence="2" id="KW-0808">Transferase</keyword>
<evidence type="ECO:0000256" key="4">
    <source>
        <dbReference type="ARBA" id="ARBA00066896"/>
    </source>
</evidence>
<comment type="catalytic activity">
    <reaction evidence="3">
        <text>a 3'-hydro-2'-hydroxy-beta-oxodihydrochalcone + UDP-alpha-D-glucose = a 3'-(beta-D-glucopyranosyl)-2'-hydroxy-beta-oxodihydrochalcone + UDP + H(+)</text>
        <dbReference type="Rhea" id="RHEA:51504"/>
        <dbReference type="ChEBI" id="CHEBI:15378"/>
        <dbReference type="ChEBI" id="CHEBI:58223"/>
        <dbReference type="ChEBI" id="CHEBI:58885"/>
        <dbReference type="ChEBI" id="CHEBI:142482"/>
        <dbReference type="ChEBI" id="CHEBI:142483"/>
        <dbReference type="EC" id="2.4.1.360"/>
    </reaction>
    <physiologicalReaction direction="left-to-right" evidence="3">
        <dbReference type="Rhea" id="RHEA:51505"/>
    </physiologicalReaction>
</comment>
<dbReference type="PROSITE" id="PS00375">
    <property type="entry name" value="UDPGT"/>
    <property type="match status" value="1"/>
</dbReference>
<evidence type="ECO:0000256" key="2">
    <source>
        <dbReference type="ARBA" id="ARBA00022679"/>
    </source>
</evidence>
<dbReference type="EC" id="2.4.1.360" evidence="4"/>
<organism evidence="6 7">
    <name type="scientific">Nepenthes gracilis</name>
    <name type="common">Slender pitcher plant</name>
    <dbReference type="NCBI Taxonomy" id="150966"/>
    <lineage>
        <taxon>Eukaryota</taxon>
        <taxon>Viridiplantae</taxon>
        <taxon>Streptophyta</taxon>
        <taxon>Embryophyta</taxon>
        <taxon>Tracheophyta</taxon>
        <taxon>Spermatophyta</taxon>
        <taxon>Magnoliopsida</taxon>
        <taxon>eudicotyledons</taxon>
        <taxon>Gunneridae</taxon>
        <taxon>Pentapetalae</taxon>
        <taxon>Caryophyllales</taxon>
        <taxon>Nepenthaceae</taxon>
        <taxon>Nepenthes</taxon>
    </lineage>
</organism>
<name>A0AAD3SN03_NEPGR</name>
<dbReference type="Proteomes" id="UP001279734">
    <property type="component" value="Unassembled WGS sequence"/>
</dbReference>
<dbReference type="CDD" id="cd03784">
    <property type="entry name" value="GT1_Gtf-like"/>
    <property type="match status" value="1"/>
</dbReference>
<evidence type="ECO:0000256" key="1">
    <source>
        <dbReference type="ARBA" id="ARBA00009995"/>
    </source>
</evidence>
<dbReference type="GO" id="GO:0004497">
    <property type="term" value="F:monooxygenase activity"/>
    <property type="evidence" value="ECO:0007669"/>
    <property type="project" value="InterPro"/>
</dbReference>
<proteinExistence type="inferred from homology"/>
<dbReference type="GO" id="GO:0005506">
    <property type="term" value="F:iron ion binding"/>
    <property type="evidence" value="ECO:0007669"/>
    <property type="project" value="InterPro"/>
</dbReference>
<reference evidence="6" key="1">
    <citation type="submission" date="2023-05" db="EMBL/GenBank/DDBJ databases">
        <title>Nepenthes gracilis genome sequencing.</title>
        <authorList>
            <person name="Fukushima K."/>
        </authorList>
    </citation>
    <scope>NUCLEOTIDE SEQUENCE</scope>
    <source>
        <strain evidence="6">SING2019-196</strain>
    </source>
</reference>
<dbReference type="GO" id="GO:0008194">
    <property type="term" value="F:UDP-glycosyltransferase activity"/>
    <property type="evidence" value="ECO:0007669"/>
    <property type="project" value="InterPro"/>
</dbReference>
<dbReference type="GO" id="GO:0020037">
    <property type="term" value="F:heme binding"/>
    <property type="evidence" value="ECO:0007669"/>
    <property type="project" value="InterPro"/>
</dbReference>
<sequence>MALRWLVAIGNLFQFSNSGKQFFEYVRDLLPEYGPIFTLQMEGSRTEIIVSSAIWPTRPSSRRAWCLPGSRSSETPTQTIFSCDKFMVTSAVYGPVWRMLRRNMVQNMLSPSRMREFQVVRAMAMDKLIETIRTEAKSNDGVVWVLKNARFASFSIVLAISFGVEMTDDTAVWKRRKKKKYIFQKKAMDSKEALQILMLPWLAHGHISPFLELAKKLTKKNFIIYFCSTPINLAYVKKRLGKEYSPSIQLVELHLPSSPDLPPHLHTTNGLPPHLMPILVDAFNQSANSDFPNILKTLNPSLLIYDLHHPWAPALASSYNIPAVEYLISGACMASFYNHFFKNPGSEYPFSEIYLTDFERIRFSQLYEEAVFECMRQSSEIVLVKSFREIEGKYIDHANASMDKRLVPVGPLLQEVTAEEVLGGEGADFMRWLDAKDPSSTVFVSFGSEYFLSKTEMEEIANGLELSGVNFIWTVRFPKGDKRNAREELPEGFQRRVVGRGLIIEGWAPQFKLLGHPSVGGFVSHCGWSSVMEGMNLGVPVIAMPMQFDQPVNARLVAAMGVGVVVERDNDGRFRGEEVAELIRKVVVEKDGENVRRKAKDLSEVMRKKGDEEIDELAREFVRLCKE</sequence>
<protein>
    <recommendedName>
        <fullName evidence="4">2-hydroxyflavanone C-glucosyltransferase</fullName>
        <ecNumber evidence="4">2.4.1.360</ecNumber>
    </recommendedName>
    <alternativeName>
        <fullName evidence="5">UDP-glucose:2-hydroxyflavanone C-glucosyltransferase</fullName>
    </alternativeName>
</protein>
<dbReference type="SUPFAM" id="SSF48264">
    <property type="entry name" value="Cytochrome P450"/>
    <property type="match status" value="1"/>
</dbReference>
<evidence type="ECO:0000313" key="7">
    <source>
        <dbReference type="Proteomes" id="UP001279734"/>
    </source>
</evidence>
<dbReference type="InterPro" id="IPR035595">
    <property type="entry name" value="UDP_glycos_trans_CS"/>
</dbReference>
<dbReference type="Pfam" id="PF00067">
    <property type="entry name" value="p450"/>
    <property type="match status" value="1"/>
</dbReference>
<dbReference type="GO" id="GO:1901137">
    <property type="term" value="P:carbohydrate derivative biosynthetic process"/>
    <property type="evidence" value="ECO:0007669"/>
    <property type="project" value="UniProtKB-ARBA"/>
</dbReference>
<dbReference type="InterPro" id="IPR002213">
    <property type="entry name" value="UDP_glucos_trans"/>
</dbReference>
<dbReference type="EMBL" id="BSYO01000012">
    <property type="protein sequence ID" value="GMH13241.1"/>
    <property type="molecule type" value="Genomic_DNA"/>
</dbReference>
<dbReference type="InterPro" id="IPR036396">
    <property type="entry name" value="Cyt_P450_sf"/>
</dbReference>
<dbReference type="Pfam" id="PF00201">
    <property type="entry name" value="UDPGT"/>
    <property type="match status" value="1"/>
</dbReference>
<gene>
    <name evidence="6" type="ORF">Nepgr_015082</name>
</gene>
<comment type="caution">
    <text evidence="6">The sequence shown here is derived from an EMBL/GenBank/DDBJ whole genome shotgun (WGS) entry which is preliminary data.</text>
</comment>
<dbReference type="GO" id="GO:0120514">
    <property type="term" value="F:2-hydroxyflavanone C-glucosyltransferase activity"/>
    <property type="evidence" value="ECO:0007669"/>
    <property type="project" value="UniProtKB-EC"/>
</dbReference>
<dbReference type="InterPro" id="IPR001128">
    <property type="entry name" value="Cyt_P450"/>
</dbReference>
<dbReference type="PANTHER" id="PTHR48044">
    <property type="entry name" value="GLYCOSYLTRANSFERASE"/>
    <property type="match status" value="1"/>
</dbReference>
<dbReference type="AlphaFoldDB" id="A0AAD3SN03"/>
<dbReference type="FunFam" id="3.40.50.2000:FF:000060">
    <property type="entry name" value="Glycosyltransferase"/>
    <property type="match status" value="1"/>
</dbReference>
<dbReference type="SUPFAM" id="SSF53756">
    <property type="entry name" value="UDP-Glycosyltransferase/glycogen phosphorylase"/>
    <property type="match status" value="1"/>
</dbReference>
<evidence type="ECO:0000256" key="5">
    <source>
        <dbReference type="ARBA" id="ARBA00082568"/>
    </source>
</evidence>
<dbReference type="GO" id="GO:0016705">
    <property type="term" value="F:oxidoreductase activity, acting on paired donors, with incorporation or reduction of molecular oxygen"/>
    <property type="evidence" value="ECO:0007669"/>
    <property type="project" value="InterPro"/>
</dbReference>
<comment type="similarity">
    <text evidence="1">Belongs to the UDP-glycosyltransferase family.</text>
</comment>
<evidence type="ECO:0000256" key="3">
    <source>
        <dbReference type="ARBA" id="ARBA00051296"/>
    </source>
</evidence>